<evidence type="ECO:0000256" key="2">
    <source>
        <dbReference type="SAM" id="SignalP"/>
    </source>
</evidence>
<sequence>MNSFNSAYVAGLIAGVLITAVSVAYAQNTPGVPGGVLPPDQFHLNEHPQLALGASEPSKKDENGKQSGGGHGRRQHGMGQMQTMP</sequence>
<feature type="signal peptide" evidence="2">
    <location>
        <begin position="1"/>
        <end position="26"/>
    </location>
</feature>
<feature type="region of interest" description="Disordered" evidence="1">
    <location>
        <begin position="29"/>
        <end position="85"/>
    </location>
</feature>
<dbReference type="RefSeq" id="WP_175228656.1">
    <property type="nucleotide sequence ID" value="NZ_CADIKH010000021.1"/>
</dbReference>
<proteinExistence type="predicted"/>
<feature type="chain" id="PRO_5026772509" evidence="2">
    <location>
        <begin position="27"/>
        <end position="85"/>
    </location>
</feature>
<organism evidence="3 4">
    <name type="scientific">Paraburkholderia humisilvae</name>
    <dbReference type="NCBI Taxonomy" id="627669"/>
    <lineage>
        <taxon>Bacteria</taxon>
        <taxon>Pseudomonadati</taxon>
        <taxon>Pseudomonadota</taxon>
        <taxon>Betaproteobacteria</taxon>
        <taxon>Burkholderiales</taxon>
        <taxon>Burkholderiaceae</taxon>
        <taxon>Paraburkholderia</taxon>
    </lineage>
</organism>
<keyword evidence="2" id="KW-0732">Signal</keyword>
<evidence type="ECO:0000313" key="4">
    <source>
        <dbReference type="Proteomes" id="UP000494363"/>
    </source>
</evidence>
<evidence type="ECO:0000256" key="1">
    <source>
        <dbReference type="SAM" id="MobiDB-lite"/>
    </source>
</evidence>
<name>A0A6J5ECZ3_9BURK</name>
<dbReference type="AlphaFoldDB" id="A0A6J5ECZ3"/>
<reference evidence="3 4" key="1">
    <citation type="submission" date="2020-04" db="EMBL/GenBank/DDBJ databases">
        <authorList>
            <person name="De Canck E."/>
        </authorList>
    </citation>
    <scope>NUCLEOTIDE SEQUENCE [LARGE SCALE GENOMIC DNA]</scope>
    <source>
        <strain evidence="3 4">LMG 29542</strain>
    </source>
</reference>
<keyword evidence="4" id="KW-1185">Reference proteome</keyword>
<evidence type="ECO:0000313" key="3">
    <source>
        <dbReference type="EMBL" id="CAB3763176.1"/>
    </source>
</evidence>
<dbReference type="Proteomes" id="UP000494363">
    <property type="component" value="Unassembled WGS sequence"/>
</dbReference>
<gene>
    <name evidence="3" type="ORF">LMG29542_04520</name>
</gene>
<accession>A0A6J5ECZ3</accession>
<dbReference type="EMBL" id="CADIKH010000021">
    <property type="protein sequence ID" value="CAB3763176.1"/>
    <property type="molecule type" value="Genomic_DNA"/>
</dbReference>
<protein>
    <submittedName>
        <fullName evidence="3">Uncharacterized protein</fullName>
    </submittedName>
</protein>